<dbReference type="Pfam" id="PF02657">
    <property type="entry name" value="SufE"/>
    <property type="match status" value="1"/>
</dbReference>
<evidence type="ECO:0000313" key="5">
    <source>
        <dbReference type="Proteomes" id="UP001634393"/>
    </source>
</evidence>
<accession>A0ABD3R6S3</accession>
<evidence type="ECO:0000256" key="1">
    <source>
        <dbReference type="ARBA" id="ARBA00010282"/>
    </source>
</evidence>
<dbReference type="InterPro" id="IPR003808">
    <property type="entry name" value="Fe-S_metab-assoc_dom"/>
</dbReference>
<keyword evidence="5" id="KW-1185">Reference proteome</keyword>
<feature type="domain" description="Fe-S metabolism associated" evidence="3">
    <location>
        <begin position="1"/>
        <end position="39"/>
    </location>
</feature>
<comment type="caution">
    <text evidence="4">The sequence shown here is derived from an EMBL/GenBank/DDBJ whole genome shotgun (WGS) entry which is preliminary data.</text>
</comment>
<feature type="compositionally biased region" description="Basic and acidic residues" evidence="2">
    <location>
        <begin position="90"/>
        <end position="101"/>
    </location>
</feature>
<dbReference type="PANTHER" id="PTHR43597">
    <property type="entry name" value="SULFUR ACCEPTOR PROTEIN CSDE"/>
    <property type="match status" value="1"/>
</dbReference>
<dbReference type="AlphaFoldDB" id="A0ABD3R6S3"/>
<name>A0ABD3R6S3_9LAMI</name>
<gene>
    <name evidence="4" type="ORF">ACJIZ3_000229</name>
</gene>
<dbReference type="Proteomes" id="UP001634393">
    <property type="component" value="Unassembled WGS sequence"/>
</dbReference>
<evidence type="ECO:0000259" key="3">
    <source>
        <dbReference type="Pfam" id="PF02657"/>
    </source>
</evidence>
<sequence length="109" mass="12257">MGCTAQVWLNVKMDDNGVMRFRVDSDSEITKGFCSCLIWDLIEMNIGFQSRGNSRVNMTKILIGKRGKKEEEHKTLEAFSSLFVVNGGCKDSDSSLKRDLSNELESSIE</sequence>
<comment type="similarity">
    <text evidence="1">Belongs to the SufE family.</text>
</comment>
<evidence type="ECO:0000256" key="2">
    <source>
        <dbReference type="SAM" id="MobiDB-lite"/>
    </source>
</evidence>
<protein>
    <recommendedName>
        <fullName evidence="3">Fe-S metabolism associated domain-containing protein</fullName>
    </recommendedName>
</protein>
<dbReference type="Gene3D" id="3.90.1010.10">
    <property type="match status" value="1"/>
</dbReference>
<feature type="region of interest" description="Disordered" evidence="2">
    <location>
        <begin position="90"/>
        <end position="109"/>
    </location>
</feature>
<dbReference type="SUPFAM" id="SSF82649">
    <property type="entry name" value="SufE/NifU"/>
    <property type="match status" value="1"/>
</dbReference>
<proteinExistence type="inferred from homology"/>
<dbReference type="PANTHER" id="PTHR43597:SF5">
    <property type="entry name" value="SUFE-LIKE PROTEIN 2, CHLOROPLASTIC"/>
    <property type="match status" value="1"/>
</dbReference>
<organism evidence="4 5">
    <name type="scientific">Penstemon smallii</name>
    <dbReference type="NCBI Taxonomy" id="265156"/>
    <lineage>
        <taxon>Eukaryota</taxon>
        <taxon>Viridiplantae</taxon>
        <taxon>Streptophyta</taxon>
        <taxon>Embryophyta</taxon>
        <taxon>Tracheophyta</taxon>
        <taxon>Spermatophyta</taxon>
        <taxon>Magnoliopsida</taxon>
        <taxon>eudicotyledons</taxon>
        <taxon>Gunneridae</taxon>
        <taxon>Pentapetalae</taxon>
        <taxon>asterids</taxon>
        <taxon>lamiids</taxon>
        <taxon>Lamiales</taxon>
        <taxon>Plantaginaceae</taxon>
        <taxon>Cheloneae</taxon>
        <taxon>Penstemon</taxon>
    </lineage>
</organism>
<evidence type="ECO:0000313" key="4">
    <source>
        <dbReference type="EMBL" id="KAL3808640.1"/>
    </source>
</evidence>
<reference evidence="4 5" key="1">
    <citation type="submission" date="2024-12" db="EMBL/GenBank/DDBJ databases">
        <title>The unique morphological basis and parallel evolutionary history of personate flowers in Penstemon.</title>
        <authorList>
            <person name="Depatie T.H."/>
            <person name="Wessinger C.A."/>
        </authorList>
    </citation>
    <scope>NUCLEOTIDE SEQUENCE [LARGE SCALE GENOMIC DNA]</scope>
    <source>
        <strain evidence="4">WTNN_2</strain>
        <tissue evidence="4">Leaf</tissue>
    </source>
</reference>
<dbReference type="EMBL" id="JBJXBP010000308">
    <property type="protein sequence ID" value="KAL3808640.1"/>
    <property type="molecule type" value="Genomic_DNA"/>
</dbReference>